<keyword evidence="10" id="KW-1185">Reference proteome</keyword>
<name>A0ABD6EJK3_9BILA</name>
<protein>
    <recommendedName>
        <fullName evidence="3">Cysteine-rich PDZ-binding protein</fullName>
    </recommendedName>
    <alternativeName>
        <fullName evidence="8">Cysteine-rich interactor of PDZ three</fullName>
    </alternativeName>
</protein>
<evidence type="ECO:0000256" key="1">
    <source>
        <dbReference type="ARBA" id="ARBA00004496"/>
    </source>
</evidence>
<comment type="subcellular location">
    <subcellularLocation>
        <location evidence="1">Cytoplasm</location>
    </subcellularLocation>
</comment>
<dbReference type="Pfam" id="PF10235">
    <property type="entry name" value="Cript"/>
    <property type="match status" value="1"/>
</dbReference>
<reference evidence="9 10" key="1">
    <citation type="submission" date="2024-08" db="EMBL/GenBank/DDBJ databases">
        <title>Gnathostoma spinigerum genome.</title>
        <authorList>
            <person name="Gonzalez-Bertolin B."/>
            <person name="Monzon S."/>
            <person name="Zaballos A."/>
            <person name="Jimenez P."/>
            <person name="Dekumyoy P."/>
            <person name="Varona S."/>
            <person name="Cuesta I."/>
            <person name="Sumanam S."/>
            <person name="Adisakwattana P."/>
            <person name="Gasser R.B."/>
            <person name="Hernandez-Gonzalez A."/>
            <person name="Young N.D."/>
            <person name="Perteguer M.J."/>
        </authorList>
    </citation>
    <scope>NUCLEOTIDE SEQUENCE [LARGE SCALE GENOMIC DNA]</scope>
    <source>
        <strain evidence="9">AL3</strain>
        <tissue evidence="9">Liver</tissue>
    </source>
</reference>
<dbReference type="PANTHER" id="PTHR11805">
    <property type="entry name" value="CYSTEINE-RICH PDZ-BINDING PROTEIN"/>
    <property type="match status" value="1"/>
</dbReference>
<accession>A0ABD6EJK3</accession>
<evidence type="ECO:0000256" key="8">
    <source>
        <dbReference type="ARBA" id="ARBA00032518"/>
    </source>
</evidence>
<evidence type="ECO:0000256" key="4">
    <source>
        <dbReference type="ARBA" id="ARBA00022490"/>
    </source>
</evidence>
<evidence type="ECO:0000313" key="9">
    <source>
        <dbReference type="EMBL" id="MFH4977591.1"/>
    </source>
</evidence>
<gene>
    <name evidence="9" type="ORF">AB6A40_004300</name>
</gene>
<dbReference type="EMBL" id="JBGFUD010002434">
    <property type="protein sequence ID" value="MFH4977591.1"/>
    <property type="molecule type" value="Genomic_DNA"/>
</dbReference>
<keyword evidence="7" id="KW-0508">mRNA splicing</keyword>
<dbReference type="Proteomes" id="UP001608902">
    <property type="component" value="Unassembled WGS sequence"/>
</dbReference>
<keyword evidence="5" id="KW-0507">mRNA processing</keyword>
<dbReference type="GO" id="GO:0005737">
    <property type="term" value="C:cytoplasm"/>
    <property type="evidence" value="ECO:0007669"/>
    <property type="project" value="UniProtKB-SubCell"/>
</dbReference>
<evidence type="ECO:0000256" key="5">
    <source>
        <dbReference type="ARBA" id="ARBA00022664"/>
    </source>
</evidence>
<evidence type="ECO:0000256" key="6">
    <source>
        <dbReference type="ARBA" id="ARBA00022728"/>
    </source>
</evidence>
<keyword evidence="6" id="KW-0747">Spliceosome</keyword>
<dbReference type="GO" id="GO:0006397">
    <property type="term" value="P:mRNA processing"/>
    <property type="evidence" value="ECO:0007669"/>
    <property type="project" value="UniProtKB-KW"/>
</dbReference>
<evidence type="ECO:0000256" key="7">
    <source>
        <dbReference type="ARBA" id="ARBA00023187"/>
    </source>
</evidence>
<evidence type="ECO:0000256" key="3">
    <source>
        <dbReference type="ARBA" id="ARBA00018615"/>
    </source>
</evidence>
<dbReference type="AlphaFoldDB" id="A0ABD6EJK3"/>
<dbReference type="PANTHER" id="PTHR11805:SF1">
    <property type="entry name" value="CYSTEINE-RICH PDZ-BINDING PROTEIN"/>
    <property type="match status" value="1"/>
</dbReference>
<sequence length="101" mass="11463">MVCESCSKKLGKIATIDPYRTKFRNEGLGPIARAGNENKILTTKKDRYQPYSKEFKKCRICKTQVHQVGSNYCQQCAYQKAICAICGKKLANTKKYKMSSV</sequence>
<organism evidence="9 10">
    <name type="scientific">Gnathostoma spinigerum</name>
    <dbReference type="NCBI Taxonomy" id="75299"/>
    <lineage>
        <taxon>Eukaryota</taxon>
        <taxon>Metazoa</taxon>
        <taxon>Ecdysozoa</taxon>
        <taxon>Nematoda</taxon>
        <taxon>Chromadorea</taxon>
        <taxon>Rhabditida</taxon>
        <taxon>Spirurina</taxon>
        <taxon>Gnathostomatomorpha</taxon>
        <taxon>Gnathostomatoidea</taxon>
        <taxon>Gnathostomatidae</taxon>
        <taxon>Gnathostoma</taxon>
    </lineage>
</organism>
<evidence type="ECO:0000313" key="10">
    <source>
        <dbReference type="Proteomes" id="UP001608902"/>
    </source>
</evidence>
<dbReference type="GO" id="GO:0008380">
    <property type="term" value="P:RNA splicing"/>
    <property type="evidence" value="ECO:0007669"/>
    <property type="project" value="UniProtKB-KW"/>
</dbReference>
<comment type="similarity">
    <text evidence="2">Belongs to the CRIPT family.</text>
</comment>
<keyword evidence="4" id="KW-0963">Cytoplasm</keyword>
<dbReference type="GO" id="GO:0005681">
    <property type="term" value="C:spliceosomal complex"/>
    <property type="evidence" value="ECO:0007669"/>
    <property type="project" value="UniProtKB-KW"/>
</dbReference>
<proteinExistence type="inferred from homology"/>
<evidence type="ECO:0000256" key="2">
    <source>
        <dbReference type="ARBA" id="ARBA00009021"/>
    </source>
</evidence>
<comment type="caution">
    <text evidence="9">The sequence shown here is derived from an EMBL/GenBank/DDBJ whole genome shotgun (WGS) entry which is preliminary data.</text>
</comment>
<dbReference type="InterPro" id="IPR019367">
    <property type="entry name" value="PDZ-binding_CRIPT"/>
</dbReference>